<dbReference type="Pfam" id="PF16899">
    <property type="entry name" value="Cyclin_C_2"/>
    <property type="match status" value="1"/>
</dbReference>
<dbReference type="AlphaFoldDB" id="A0A0K0EJ98"/>
<dbReference type="InterPro" id="IPR043198">
    <property type="entry name" value="Cyclin/Ssn8"/>
</dbReference>
<dbReference type="PANTHER" id="PTHR10026">
    <property type="entry name" value="CYCLIN"/>
    <property type="match status" value="1"/>
</dbReference>
<dbReference type="Gene3D" id="1.10.472.10">
    <property type="entry name" value="Cyclin-like"/>
    <property type="match status" value="2"/>
</dbReference>
<feature type="domain" description="Cyclin C-terminal" evidence="2">
    <location>
        <begin position="161"/>
        <end position="266"/>
    </location>
</feature>
<evidence type="ECO:0000313" key="5">
    <source>
        <dbReference type="WBParaSite" id="TCONS_00005370.p1"/>
    </source>
</evidence>
<dbReference type="WBParaSite" id="TCONS_00005370.p1">
    <property type="protein sequence ID" value="TCONS_00005370.p1"/>
    <property type="gene ID" value="XLOC_003674"/>
</dbReference>
<evidence type="ECO:0000313" key="4">
    <source>
        <dbReference type="WBParaSite" id="SSTP_0000954700.1"/>
    </source>
</evidence>
<protein>
    <submittedName>
        <fullName evidence="4">Cyclin-H</fullName>
    </submittedName>
    <submittedName>
        <fullName evidence="5">Cyclin-like domain-containing protein</fullName>
    </submittedName>
</protein>
<dbReference type="STRING" id="6248.A0A0K0EJ98"/>
<keyword evidence="3" id="KW-1185">Reference proteome</keyword>
<sequence length="310" mass="36271">MYSTSTQKKNWTFSSKEELVQKKKIASEEYYKNYLGELTESEKDELIFTVDEQTKYATIIGDFCLDFSDNFLPKFWPTVPWTAFMYYRRFYLKHTIMEYPPKHILLASFYLATKVVEFNVSAEQFVQNCRSGDPDENIKIILTNEPVIMQGMDYNLTVHCPFSAFNGHLLDMEVKMMLNFDVESLRELGNAFFRKCLYTDVGLLYPPSQISLAALKYAFIKKGQNEDIIREYLNKLLKIDSWNSEPASVLIFEKLLLRIDEIINFVKGEYNSYSREGFKDLMEKMAKWNARSQGLNVNSESEDSEDTDDD</sequence>
<dbReference type="InterPro" id="IPR031658">
    <property type="entry name" value="Cyclin_C_2"/>
</dbReference>
<accession>A0A0K0EJ98</accession>
<proteinExistence type="predicted"/>
<evidence type="ECO:0000259" key="2">
    <source>
        <dbReference type="Pfam" id="PF16899"/>
    </source>
</evidence>
<dbReference type="InterPro" id="IPR036915">
    <property type="entry name" value="Cyclin-like_sf"/>
</dbReference>
<dbReference type="Proteomes" id="UP000035681">
    <property type="component" value="Unplaced"/>
</dbReference>
<dbReference type="CDD" id="cd20525">
    <property type="entry name" value="CYCLIN_CCNH_rpt2"/>
    <property type="match status" value="1"/>
</dbReference>
<dbReference type="SUPFAM" id="SSF47954">
    <property type="entry name" value="Cyclin-like"/>
    <property type="match status" value="2"/>
</dbReference>
<dbReference type="WBParaSite" id="SSTP_0000954700.1">
    <property type="protein sequence ID" value="SSTP_0000954700.1"/>
    <property type="gene ID" value="SSTP_0000954700"/>
</dbReference>
<evidence type="ECO:0000256" key="1">
    <source>
        <dbReference type="ARBA" id="ARBA00023127"/>
    </source>
</evidence>
<dbReference type="GO" id="GO:0006357">
    <property type="term" value="P:regulation of transcription by RNA polymerase II"/>
    <property type="evidence" value="ECO:0007669"/>
    <property type="project" value="InterPro"/>
</dbReference>
<reference evidence="4" key="1">
    <citation type="submission" date="2015-08" db="UniProtKB">
        <authorList>
            <consortium name="WormBaseParasite"/>
        </authorList>
    </citation>
    <scope>IDENTIFICATION</scope>
</reference>
<dbReference type="CDD" id="cd20524">
    <property type="entry name" value="CYCLIN_CCNH_rpt1"/>
    <property type="match status" value="1"/>
</dbReference>
<dbReference type="GO" id="GO:0016538">
    <property type="term" value="F:cyclin-dependent protein serine/threonine kinase regulator activity"/>
    <property type="evidence" value="ECO:0007669"/>
    <property type="project" value="InterPro"/>
</dbReference>
<name>A0A0K0EJ98_STRER</name>
<keyword evidence="1" id="KW-0195">Cyclin</keyword>
<organism evidence="4">
    <name type="scientific">Strongyloides stercoralis</name>
    <name type="common">Threadworm</name>
    <dbReference type="NCBI Taxonomy" id="6248"/>
    <lineage>
        <taxon>Eukaryota</taxon>
        <taxon>Metazoa</taxon>
        <taxon>Ecdysozoa</taxon>
        <taxon>Nematoda</taxon>
        <taxon>Chromadorea</taxon>
        <taxon>Rhabditida</taxon>
        <taxon>Tylenchina</taxon>
        <taxon>Panagrolaimomorpha</taxon>
        <taxon>Strongyloidoidea</taxon>
        <taxon>Strongyloididae</taxon>
        <taxon>Strongyloides</taxon>
    </lineage>
</organism>
<evidence type="ECO:0000313" key="3">
    <source>
        <dbReference type="Proteomes" id="UP000035681"/>
    </source>
</evidence>